<sequence length="209" mass="23804">MLPQDLHIHSTWSSDDSAIVPEQTIELIAAVRHAEVVGISDHFEHLHQCFDDYAAAVRGAGLRLGTEVNGHEWVDAALEHSCDYRIFHCYDRDADYAALEPLLASGRPVIVAHPNALNTDLSRVPPECHVEINNRYVWRCDWRRFYGPHRDRFRFVISSDAHQPNWLGQGVARYVADVLGIREHLLFGQARENPSPRAQREKVPSIDRG</sequence>
<dbReference type="SUPFAM" id="SSF89550">
    <property type="entry name" value="PHP domain-like"/>
    <property type="match status" value="1"/>
</dbReference>
<dbReference type="RefSeq" id="WP_164454685.1">
    <property type="nucleotide sequence ID" value="NZ_JAAIJQ010000076.1"/>
</dbReference>
<dbReference type="Proteomes" id="UP000483379">
    <property type="component" value="Unassembled WGS sequence"/>
</dbReference>
<evidence type="ECO:0008006" key="4">
    <source>
        <dbReference type="Google" id="ProtNLM"/>
    </source>
</evidence>
<dbReference type="AlphaFoldDB" id="A0A6M0K4F1"/>
<feature type="region of interest" description="Disordered" evidence="1">
    <location>
        <begin position="190"/>
        <end position="209"/>
    </location>
</feature>
<accession>A0A6M0K4F1</accession>
<comment type="caution">
    <text evidence="2">The sequence shown here is derived from an EMBL/GenBank/DDBJ whole genome shotgun (WGS) entry which is preliminary data.</text>
</comment>
<keyword evidence="3" id="KW-1185">Reference proteome</keyword>
<name>A0A6M0K4F1_9GAMM</name>
<proteinExistence type="predicted"/>
<dbReference type="InterPro" id="IPR016195">
    <property type="entry name" value="Pol/histidinol_Pase-like"/>
</dbReference>
<dbReference type="EMBL" id="JAAIJQ010000076">
    <property type="protein sequence ID" value="NEV64151.1"/>
    <property type="molecule type" value="Genomic_DNA"/>
</dbReference>
<gene>
    <name evidence="2" type="ORF">G3446_20065</name>
</gene>
<dbReference type="Gene3D" id="3.20.20.140">
    <property type="entry name" value="Metal-dependent hydrolases"/>
    <property type="match status" value="1"/>
</dbReference>
<reference evidence="2 3" key="1">
    <citation type="submission" date="2020-02" db="EMBL/GenBank/DDBJ databases">
        <title>Genome sequences of Thiorhodococcus mannitoliphagus and Thiorhodococcus minor, purple sulfur photosynthetic bacteria in the gammaproteobacterial family, Chromatiaceae.</title>
        <authorList>
            <person name="Aviles F.A."/>
            <person name="Meyer T.E."/>
            <person name="Kyndt J.A."/>
        </authorList>
    </citation>
    <scope>NUCLEOTIDE SEQUENCE [LARGE SCALE GENOMIC DNA]</scope>
    <source>
        <strain evidence="2 3">DSM 11518</strain>
    </source>
</reference>
<evidence type="ECO:0000313" key="3">
    <source>
        <dbReference type="Proteomes" id="UP000483379"/>
    </source>
</evidence>
<evidence type="ECO:0000313" key="2">
    <source>
        <dbReference type="EMBL" id="NEV64151.1"/>
    </source>
</evidence>
<protein>
    <recommendedName>
        <fullName evidence="4">PHP domain-containing protein</fullName>
    </recommendedName>
</protein>
<evidence type="ECO:0000256" key="1">
    <source>
        <dbReference type="SAM" id="MobiDB-lite"/>
    </source>
</evidence>
<organism evidence="2 3">
    <name type="scientific">Thiorhodococcus minor</name>
    <dbReference type="NCBI Taxonomy" id="57489"/>
    <lineage>
        <taxon>Bacteria</taxon>
        <taxon>Pseudomonadati</taxon>
        <taxon>Pseudomonadota</taxon>
        <taxon>Gammaproteobacteria</taxon>
        <taxon>Chromatiales</taxon>
        <taxon>Chromatiaceae</taxon>
        <taxon>Thiorhodococcus</taxon>
    </lineage>
</organism>
<feature type="compositionally biased region" description="Basic and acidic residues" evidence="1">
    <location>
        <begin position="198"/>
        <end position="209"/>
    </location>
</feature>